<organism evidence="1 2">
    <name type="scientific">Halalkalibacterium halodurans (strain ATCC BAA-125 / DSM 18197 / FERM 7344 / JCM 9153 / C-125)</name>
    <name type="common">Bacillus halodurans</name>
    <dbReference type="NCBI Taxonomy" id="272558"/>
    <lineage>
        <taxon>Bacteria</taxon>
        <taxon>Bacillati</taxon>
        <taxon>Bacillota</taxon>
        <taxon>Bacilli</taxon>
        <taxon>Bacillales</taxon>
        <taxon>Bacillaceae</taxon>
        <taxon>Halalkalibacterium (ex Joshi et al. 2022)</taxon>
    </lineage>
</organism>
<sequence length="18" mass="2044">MKRNAYHKKDRGVPATAT</sequence>
<gene>
    <name evidence="1" type="ordered locus">BH3719</name>
</gene>
<proteinExistence type="predicted"/>
<evidence type="ECO:0000313" key="2">
    <source>
        <dbReference type="Proteomes" id="UP000001258"/>
    </source>
</evidence>
<dbReference type="STRING" id="272558.gene:10729632"/>
<protein>
    <submittedName>
        <fullName evidence="1">BH3719 protein</fullName>
    </submittedName>
</protein>
<dbReference type="AlphaFoldDB" id="Q9K6L0"/>
<keyword evidence="2" id="KW-1185">Reference proteome</keyword>
<evidence type="ECO:0000313" key="1">
    <source>
        <dbReference type="EMBL" id="BAB07438.1"/>
    </source>
</evidence>
<dbReference type="Proteomes" id="UP000001258">
    <property type="component" value="Chromosome"/>
</dbReference>
<name>Q9K6L0_HALH5</name>
<dbReference type="EMBL" id="BA000004">
    <property type="protein sequence ID" value="BAB07438.1"/>
    <property type="molecule type" value="Genomic_DNA"/>
</dbReference>
<dbReference type="PIR" id="G84114">
    <property type="entry name" value="G84114"/>
</dbReference>
<dbReference type="HOGENOM" id="CLU_3430776_0_0_9"/>
<dbReference type="KEGG" id="bha:BH3719"/>
<accession>Q9K6L0</accession>
<reference evidence="1 2" key="1">
    <citation type="journal article" date="2000" name="Nucleic Acids Res.">
        <title>Complete genome sequence of the alkaliphilic bacterium Bacillus halodurans and genomic sequence comparison with Bacillus subtilis.</title>
        <authorList>
            <person name="Takami H."/>
            <person name="Nakasone K."/>
            <person name="Takaki Y."/>
            <person name="Maeno G."/>
            <person name="Sasaki R."/>
            <person name="Masui N."/>
            <person name="Fuji F."/>
            <person name="Hirama C."/>
            <person name="Nakamura Y."/>
            <person name="Ogasawara N."/>
            <person name="Kuhara S."/>
            <person name="Horikoshi K."/>
        </authorList>
    </citation>
    <scope>NUCLEOTIDE SEQUENCE [LARGE SCALE GENOMIC DNA]</scope>
    <source>
        <strain evidence="2">ATCC BAA-125 / DSM 18197 / FERM 7344 / JCM 9153 / C-125</strain>
    </source>
</reference>